<reference evidence="8 9" key="2">
    <citation type="submission" date="2015-01" db="EMBL/GenBank/DDBJ databases">
        <authorList>
            <consortium name="NBRP consortium"/>
            <person name="Sawabe T."/>
            <person name="Meirelles P."/>
            <person name="Feng G."/>
            <person name="Sayaka M."/>
            <person name="Hattori M."/>
            <person name="Ohkuma M."/>
        </authorList>
    </citation>
    <scope>NUCLEOTIDE SEQUENCE [LARGE SCALE GENOMIC DNA]</scope>
    <source>
        <strain evidence="9">JCM 19231</strain>
    </source>
</reference>
<evidence type="ECO:0000256" key="7">
    <source>
        <dbReference type="HAMAP-Rule" id="MF_02065"/>
    </source>
</evidence>
<dbReference type="PANTHER" id="PTHR30518">
    <property type="entry name" value="ENDOLYTIC MUREIN TRANSGLYCOSYLASE"/>
    <property type="match status" value="1"/>
</dbReference>
<accession>A0A0B8NXH5</accession>
<evidence type="ECO:0000313" key="8">
    <source>
        <dbReference type="EMBL" id="GAM56987.1"/>
    </source>
</evidence>
<dbReference type="GO" id="GO:0005886">
    <property type="term" value="C:plasma membrane"/>
    <property type="evidence" value="ECO:0007669"/>
    <property type="project" value="UniProtKB-UniRule"/>
</dbReference>
<keyword evidence="7" id="KW-0997">Cell inner membrane</keyword>
<protein>
    <recommendedName>
        <fullName evidence="7">Endolytic murein transglycosylase</fullName>
        <ecNumber evidence="7">4.2.2.29</ecNumber>
    </recommendedName>
    <alternativeName>
        <fullName evidence="7">Peptidoglycan lytic transglycosylase</fullName>
    </alternativeName>
    <alternativeName>
        <fullName evidence="7">Peptidoglycan polymerization terminase</fullName>
    </alternativeName>
</protein>
<reference evidence="8 9" key="1">
    <citation type="submission" date="2015-01" db="EMBL/GenBank/DDBJ databases">
        <title>Vibrio sp. C1 JCM 19231 whole genome shotgun sequence.</title>
        <authorList>
            <person name="Sawabe T."/>
            <person name="Meirelles P."/>
            <person name="Feng G."/>
            <person name="Sayaka M."/>
            <person name="Hattori M."/>
            <person name="Ohkuma M."/>
        </authorList>
    </citation>
    <scope>NUCLEOTIDE SEQUENCE [LARGE SCALE GENOMIC DNA]</scope>
    <source>
        <strain evidence="9">JCM 19231</strain>
    </source>
</reference>
<comment type="similarity">
    <text evidence="7">Belongs to the transglycosylase MltG family.</text>
</comment>
<evidence type="ECO:0000256" key="3">
    <source>
        <dbReference type="ARBA" id="ARBA00022989"/>
    </source>
</evidence>
<dbReference type="GO" id="GO:0008932">
    <property type="term" value="F:lytic endotransglycosylase activity"/>
    <property type="evidence" value="ECO:0007669"/>
    <property type="project" value="UniProtKB-UniRule"/>
</dbReference>
<proteinExistence type="inferred from homology"/>
<evidence type="ECO:0000313" key="9">
    <source>
        <dbReference type="Proteomes" id="UP000031671"/>
    </source>
</evidence>
<dbReference type="AlphaFoldDB" id="A0A0B8NXH5"/>
<keyword evidence="1 7" id="KW-1003">Cell membrane</keyword>
<sequence>MDTYLGQTVSIQEPTLVTIESGTSFNSILRRFETDNWIQSADADYVAKLIRRLHPEVTQLKAGTFELEPNLSLKEALLSLVNGKEAQFSITFVEGSTFKEWRTQFDEAPHLVHSTVDMSEQEIAKELGIERDKLEGLFLANTYHYTVGMSDLDIMRRANTSLNQTLEKYWGGRQEKLPLKNAYEALILASIIEKETAVPEERPLVSSVFVNRLNIGMRLQTDPTVIYGMGDKYQGNIRKRDLQTPTPYNTYTIFGLPPTPIAMVGEEAIAASVDPDDSKYLYFVASGEGGHVFSKNLRDHNRAVQEYLRKLRARK</sequence>
<comment type="function">
    <text evidence="7">Functions as a peptidoglycan terminase that cleaves nascent peptidoglycan strands endolytically to terminate their elongation.</text>
</comment>
<dbReference type="Proteomes" id="UP000031671">
    <property type="component" value="Unassembled WGS sequence"/>
</dbReference>
<dbReference type="InterPro" id="IPR003770">
    <property type="entry name" value="MLTG-like"/>
</dbReference>
<keyword evidence="6 7" id="KW-0961">Cell wall biogenesis/degradation</keyword>
<dbReference type="FunFam" id="3.30.160.60:FF:000242">
    <property type="entry name" value="Endolytic murein transglycosylase"/>
    <property type="match status" value="1"/>
</dbReference>
<keyword evidence="2 7" id="KW-0812">Transmembrane</keyword>
<dbReference type="Gene3D" id="3.30.160.60">
    <property type="entry name" value="Classic Zinc Finger"/>
    <property type="match status" value="2"/>
</dbReference>
<dbReference type="GO" id="GO:0009252">
    <property type="term" value="P:peptidoglycan biosynthetic process"/>
    <property type="evidence" value="ECO:0007669"/>
    <property type="project" value="UniProtKB-UniRule"/>
</dbReference>
<dbReference type="Pfam" id="PF02618">
    <property type="entry name" value="YceG"/>
    <property type="match status" value="1"/>
</dbReference>
<dbReference type="PANTHER" id="PTHR30518:SF2">
    <property type="entry name" value="ENDOLYTIC MUREIN TRANSGLYCOSYLASE"/>
    <property type="match status" value="1"/>
</dbReference>
<dbReference type="EMBL" id="BBRZ01000042">
    <property type="protein sequence ID" value="GAM56987.1"/>
    <property type="molecule type" value="Genomic_DNA"/>
</dbReference>
<evidence type="ECO:0000256" key="6">
    <source>
        <dbReference type="ARBA" id="ARBA00023316"/>
    </source>
</evidence>
<dbReference type="NCBIfam" id="TIGR00247">
    <property type="entry name" value="endolytic transglycosylase MltG"/>
    <property type="match status" value="1"/>
</dbReference>
<dbReference type="CDD" id="cd08010">
    <property type="entry name" value="MltG_like"/>
    <property type="match status" value="1"/>
</dbReference>
<evidence type="ECO:0000256" key="2">
    <source>
        <dbReference type="ARBA" id="ARBA00022692"/>
    </source>
</evidence>
<name>A0A0B8NXH5_9VIBR</name>
<comment type="catalytic activity">
    <reaction evidence="7">
        <text>a peptidoglycan chain = a peptidoglycan chain with N-acetyl-1,6-anhydromuramyl-[peptide] at the reducing end + a peptidoglycan chain with N-acetylglucosamine at the non-reducing end.</text>
        <dbReference type="EC" id="4.2.2.29"/>
    </reaction>
</comment>
<dbReference type="EC" id="4.2.2.29" evidence="7"/>
<gene>
    <name evidence="7" type="primary">mltG</name>
    <name evidence="8" type="ORF">JCM19231_1737</name>
</gene>
<feature type="site" description="Important for catalytic activity" evidence="7">
    <location>
        <position position="195"/>
    </location>
</feature>
<dbReference type="HAMAP" id="MF_02065">
    <property type="entry name" value="MltG"/>
    <property type="match status" value="1"/>
</dbReference>
<evidence type="ECO:0000256" key="1">
    <source>
        <dbReference type="ARBA" id="ARBA00022475"/>
    </source>
</evidence>
<dbReference type="GO" id="GO:0071555">
    <property type="term" value="P:cell wall organization"/>
    <property type="evidence" value="ECO:0007669"/>
    <property type="project" value="UniProtKB-KW"/>
</dbReference>
<keyword evidence="3 7" id="KW-1133">Transmembrane helix</keyword>
<keyword evidence="4 7" id="KW-0472">Membrane</keyword>
<evidence type="ECO:0000256" key="4">
    <source>
        <dbReference type="ARBA" id="ARBA00023136"/>
    </source>
</evidence>
<organism evidence="8 9">
    <name type="scientific">Vibrio ishigakensis</name>
    <dbReference type="NCBI Taxonomy" id="1481914"/>
    <lineage>
        <taxon>Bacteria</taxon>
        <taxon>Pseudomonadati</taxon>
        <taxon>Pseudomonadota</taxon>
        <taxon>Gammaproteobacteria</taxon>
        <taxon>Vibrionales</taxon>
        <taxon>Vibrionaceae</taxon>
        <taxon>Vibrio</taxon>
    </lineage>
</organism>
<evidence type="ECO:0000256" key="5">
    <source>
        <dbReference type="ARBA" id="ARBA00023239"/>
    </source>
</evidence>
<keyword evidence="5 7" id="KW-0456">Lyase</keyword>
<comment type="caution">
    <text evidence="8">The sequence shown here is derived from an EMBL/GenBank/DDBJ whole genome shotgun (WGS) entry which is preliminary data.</text>
</comment>
<keyword evidence="9" id="KW-1185">Reference proteome</keyword>